<dbReference type="Gene3D" id="1.25.10.10">
    <property type="entry name" value="Leucine-rich Repeat Variant"/>
    <property type="match status" value="1"/>
</dbReference>
<organism evidence="2 3">
    <name type="scientific">Eimeria tenella</name>
    <name type="common">Coccidian parasite</name>
    <dbReference type="NCBI Taxonomy" id="5802"/>
    <lineage>
        <taxon>Eukaryota</taxon>
        <taxon>Sar</taxon>
        <taxon>Alveolata</taxon>
        <taxon>Apicomplexa</taxon>
        <taxon>Conoidasida</taxon>
        <taxon>Coccidia</taxon>
        <taxon>Eucoccidiorida</taxon>
        <taxon>Eimeriorina</taxon>
        <taxon>Eimeriidae</taxon>
        <taxon>Eimeria</taxon>
    </lineage>
</organism>
<dbReference type="SUPFAM" id="SSF48371">
    <property type="entry name" value="ARM repeat"/>
    <property type="match status" value="1"/>
</dbReference>
<dbReference type="VEuPathDB" id="ToxoDB:ETH2_0639600"/>
<accession>U6KPX3</accession>
<evidence type="ECO:0000313" key="2">
    <source>
        <dbReference type="EMBL" id="CDJ40011.1"/>
    </source>
</evidence>
<dbReference type="OrthoDB" id="760868at2759"/>
<reference evidence="2" key="2">
    <citation type="submission" date="2013-10" db="EMBL/GenBank/DDBJ databases">
        <authorList>
            <person name="Aslett M."/>
        </authorList>
    </citation>
    <scope>NUCLEOTIDE SEQUENCE [LARGE SCALE GENOMIC DNA]</scope>
    <source>
        <strain evidence="2">Houghton</strain>
    </source>
</reference>
<evidence type="ECO:0000256" key="1">
    <source>
        <dbReference type="SAM" id="Phobius"/>
    </source>
</evidence>
<dbReference type="RefSeq" id="XP_013230764.1">
    <property type="nucleotide sequence ID" value="XM_013375310.1"/>
</dbReference>
<feature type="transmembrane region" description="Helical" evidence="1">
    <location>
        <begin position="198"/>
        <end position="218"/>
    </location>
</feature>
<keyword evidence="1" id="KW-1133">Transmembrane helix</keyword>
<dbReference type="AlphaFoldDB" id="U6KPX3"/>
<evidence type="ECO:0000313" key="3">
    <source>
        <dbReference type="Proteomes" id="UP000030747"/>
    </source>
</evidence>
<gene>
    <name evidence="2" type="ORF">ETH_00040030</name>
</gene>
<dbReference type="InterPro" id="IPR016024">
    <property type="entry name" value="ARM-type_fold"/>
</dbReference>
<reference evidence="2" key="1">
    <citation type="submission" date="2013-10" db="EMBL/GenBank/DDBJ databases">
        <title>Genomic analysis of the causative agents of coccidiosis in chickens.</title>
        <authorList>
            <person name="Reid A.J."/>
            <person name="Blake D."/>
            <person name="Billington K."/>
            <person name="Browne H."/>
            <person name="Dunn M."/>
            <person name="Hung S."/>
            <person name="Kawahara F."/>
            <person name="Miranda-Saavedra D."/>
            <person name="Mourier T."/>
            <person name="Nagra H."/>
            <person name="Otto T.D."/>
            <person name="Rawlings N."/>
            <person name="Sanchez A."/>
            <person name="Sanders M."/>
            <person name="Subramaniam C."/>
            <person name="Tay Y."/>
            <person name="Dear P."/>
            <person name="Doerig C."/>
            <person name="Gruber A."/>
            <person name="Parkinson J."/>
            <person name="Shirley M."/>
            <person name="Wan K.L."/>
            <person name="Berriman M."/>
            <person name="Tomley F."/>
            <person name="Pain A."/>
        </authorList>
    </citation>
    <scope>NUCLEOTIDE SEQUENCE [LARGE SCALE GENOMIC DNA]</scope>
    <source>
        <strain evidence="2">Houghton</strain>
    </source>
</reference>
<proteinExistence type="predicted"/>
<dbReference type="VEuPathDB" id="ToxoDB:ETH_00040030"/>
<keyword evidence="1" id="KW-0812">Transmembrane</keyword>
<name>U6KPX3_EIMTE</name>
<sequence>MQQIDNDRLVATLEQMVLSYEQQIAPLARDLAAAVAAALLQMLQREGAAQNSKDTDAEDDASFASIAAISTLKTVLGAVCETPHLYGEILPHLLPALDVLLREENADHLEDTISLLEYFSFYLETPFPAELWGGGAAAAARKRVEACMGLQLLCSLLLGSAAKRSVDALLQPCLLLVWEWVQQLQQQQRRVDKGTKRCFILFISSLLIYALEPALLLMQQQQMLQPVIAFVLANADVVEA</sequence>
<dbReference type="EMBL" id="HG674840">
    <property type="protein sequence ID" value="CDJ40011.1"/>
    <property type="molecule type" value="Genomic_DNA"/>
</dbReference>
<protein>
    <recommendedName>
        <fullName evidence="4">MMS19 nucleotide excision repair protein</fullName>
    </recommendedName>
</protein>
<dbReference type="Proteomes" id="UP000030747">
    <property type="component" value="Unassembled WGS sequence"/>
</dbReference>
<keyword evidence="1" id="KW-0472">Membrane</keyword>
<keyword evidence="3" id="KW-1185">Reference proteome</keyword>
<evidence type="ECO:0008006" key="4">
    <source>
        <dbReference type="Google" id="ProtNLM"/>
    </source>
</evidence>
<dbReference type="InterPro" id="IPR011989">
    <property type="entry name" value="ARM-like"/>
</dbReference>
<dbReference type="GeneID" id="25257046"/>